<proteinExistence type="predicted"/>
<evidence type="ECO:0000256" key="1">
    <source>
        <dbReference type="ARBA" id="ARBA00022723"/>
    </source>
</evidence>
<dbReference type="InterPro" id="IPR050072">
    <property type="entry name" value="Peptidase_M20A"/>
</dbReference>
<dbReference type="GO" id="GO:0004180">
    <property type="term" value="F:carboxypeptidase activity"/>
    <property type="evidence" value="ECO:0007669"/>
    <property type="project" value="UniProtKB-KW"/>
</dbReference>
<keyword evidence="5" id="KW-1185">Reference proteome</keyword>
<dbReference type="EC" id="3.4.17.11" evidence="4"/>
<keyword evidence="1" id="KW-0479">Metal-binding</keyword>
<dbReference type="Pfam" id="PF07687">
    <property type="entry name" value="M20_dimer"/>
    <property type="match status" value="1"/>
</dbReference>
<name>A0ABM9API5_9BACT</name>
<feature type="domain" description="Peptidase M20 dimerisation" evidence="3">
    <location>
        <begin position="215"/>
        <end position="331"/>
    </location>
</feature>
<keyword evidence="4" id="KW-0121">Carboxypeptidase</keyword>
<dbReference type="Pfam" id="PF01546">
    <property type="entry name" value="Peptidase_M20"/>
    <property type="match status" value="1"/>
</dbReference>
<evidence type="ECO:0000259" key="3">
    <source>
        <dbReference type="Pfam" id="PF07687"/>
    </source>
</evidence>
<comment type="caution">
    <text evidence="4">The sequence shown here is derived from an EMBL/GenBank/DDBJ whole genome shotgun (WGS) entry which is preliminary data.</text>
</comment>
<keyword evidence="2 4" id="KW-0378">Hydrolase</keyword>
<reference evidence="4" key="1">
    <citation type="submission" date="2021-12" db="EMBL/GenBank/DDBJ databases">
        <authorList>
            <person name="Rodrigo-Torres L."/>
            <person name="Arahal R. D."/>
            <person name="Lucena T."/>
        </authorList>
    </citation>
    <scope>NUCLEOTIDE SEQUENCE</scope>
    <source>
        <strain evidence="4">CECT 8858</strain>
    </source>
</reference>
<accession>A0ABM9API5</accession>
<gene>
    <name evidence="4" type="primary">cpg2</name>
    <name evidence="4" type="ORF">EMA8858_01878</name>
</gene>
<dbReference type="PANTHER" id="PTHR43808">
    <property type="entry name" value="ACETYLORNITHINE DEACETYLASE"/>
    <property type="match status" value="1"/>
</dbReference>
<dbReference type="Proteomes" id="UP000837932">
    <property type="component" value="Unassembled WGS sequence"/>
</dbReference>
<organism evidence="4 5">
    <name type="scientific">Emticicia aquatica</name>
    <dbReference type="NCBI Taxonomy" id="1681835"/>
    <lineage>
        <taxon>Bacteria</taxon>
        <taxon>Pseudomonadati</taxon>
        <taxon>Bacteroidota</taxon>
        <taxon>Cytophagia</taxon>
        <taxon>Cytophagales</taxon>
        <taxon>Leadbetterellaceae</taxon>
        <taxon>Emticicia</taxon>
    </lineage>
</organism>
<dbReference type="Gene3D" id="3.40.630.10">
    <property type="entry name" value="Zn peptidases"/>
    <property type="match status" value="1"/>
</dbReference>
<protein>
    <submittedName>
        <fullName evidence="4">Carboxypeptidase G2</fullName>
        <ecNumber evidence="4">3.4.17.11</ecNumber>
    </submittedName>
</protein>
<dbReference type="Gene3D" id="3.30.70.360">
    <property type="match status" value="1"/>
</dbReference>
<dbReference type="SUPFAM" id="SSF53187">
    <property type="entry name" value="Zn-dependent exopeptidases"/>
    <property type="match status" value="1"/>
</dbReference>
<sequence>MKHKLTLITFLIFYTSFFIDSNAQSLTSIEKKIIEHVKTNMPQTEKLLVDAVNINSGTLNHEGVRQVGQLFRKEFDAMGFTTEWVSLPDSLNRAGHLVAFRKGNKGKKLFLIGHLDTVFEKSMTAGPFTKLNDSTATGQGVNDMKGGDVMVIAALKALHAQGLLDDTSITIYFTGDEESAGKPTSISRKDFIERAKQCDVALAYETAMSFDIAATARRGASGWELVTHGKTGHSSGVFNKSMGYGAIYEAARILDEFRETLSQEKYLTFNPGVIVGGTEVNYDPTQAKGTAVGKTNIVSQKVVVTGDLRFLTEAQKESASAKMREIVGKNLNATSAEIRFSDGIPAMEPTEANNQLLSVLDKTSRDMGLGPVKAGDPGSRGAGDISYIAQYVSCLDGLGASGRGAHAPGETINLKEYPALTQRTALLIYRLTK</sequence>
<keyword evidence="4" id="KW-0645">Protease</keyword>
<evidence type="ECO:0000256" key="2">
    <source>
        <dbReference type="ARBA" id="ARBA00022801"/>
    </source>
</evidence>
<evidence type="ECO:0000313" key="4">
    <source>
        <dbReference type="EMBL" id="CAH0995753.1"/>
    </source>
</evidence>
<dbReference type="EMBL" id="CAKLPY010000001">
    <property type="protein sequence ID" value="CAH0995753.1"/>
    <property type="molecule type" value="Genomic_DNA"/>
</dbReference>
<dbReference type="InterPro" id="IPR011650">
    <property type="entry name" value="Peptidase_M20_dimer"/>
</dbReference>
<dbReference type="SUPFAM" id="SSF55031">
    <property type="entry name" value="Bacterial exopeptidase dimerisation domain"/>
    <property type="match status" value="1"/>
</dbReference>
<dbReference type="PANTHER" id="PTHR43808:SF32">
    <property type="entry name" value="ARGE_DAPE-RELATED DEACYLASE"/>
    <property type="match status" value="1"/>
</dbReference>
<dbReference type="RefSeq" id="WP_238806295.1">
    <property type="nucleotide sequence ID" value="NZ_CAKLPY010000001.1"/>
</dbReference>
<evidence type="ECO:0000313" key="5">
    <source>
        <dbReference type="Proteomes" id="UP000837932"/>
    </source>
</evidence>
<dbReference type="InterPro" id="IPR036264">
    <property type="entry name" value="Bact_exopeptidase_dim_dom"/>
</dbReference>
<dbReference type="InterPro" id="IPR002933">
    <property type="entry name" value="Peptidase_M20"/>
</dbReference>